<feature type="region of interest" description="Disordered" evidence="2">
    <location>
        <begin position="1219"/>
        <end position="1261"/>
    </location>
</feature>
<dbReference type="Proteomes" id="UP000289841">
    <property type="component" value="Chromosome"/>
</dbReference>
<feature type="region of interest" description="Disordered" evidence="2">
    <location>
        <begin position="1375"/>
        <end position="1405"/>
    </location>
</feature>
<dbReference type="Gene3D" id="2.60.40.4270">
    <property type="entry name" value="Listeria-Bacteroides repeat domain"/>
    <property type="match status" value="1"/>
</dbReference>
<dbReference type="GO" id="GO:0030313">
    <property type="term" value="C:cell envelope"/>
    <property type="evidence" value="ECO:0007669"/>
    <property type="project" value="UniProtKB-SubCell"/>
</dbReference>
<feature type="domain" description="AB hydrolase-1" evidence="3">
    <location>
        <begin position="198"/>
        <end position="243"/>
    </location>
</feature>
<evidence type="ECO:0000256" key="2">
    <source>
        <dbReference type="SAM" id="MobiDB-lite"/>
    </source>
</evidence>
<dbReference type="RefSeq" id="WP_052590090.1">
    <property type="nucleotide sequence ID" value="NZ_LR215048.1"/>
</dbReference>
<dbReference type="Pfam" id="PF09479">
    <property type="entry name" value="Flg_new"/>
    <property type="match status" value="1"/>
</dbReference>
<evidence type="ECO:0000256" key="1">
    <source>
        <dbReference type="ARBA" id="ARBA00004196"/>
    </source>
</evidence>
<dbReference type="Gene3D" id="3.40.50.12480">
    <property type="match status" value="1"/>
</dbReference>
<reference evidence="4 5" key="1">
    <citation type="submission" date="2019-01" db="EMBL/GenBank/DDBJ databases">
        <authorList>
            <consortium name="Pathogen Informatics"/>
        </authorList>
    </citation>
    <scope>NUCLEOTIDE SEQUENCE [LARGE SCALE GENOMIC DNA]</scope>
    <source>
        <strain evidence="4 5">NCTC10138</strain>
    </source>
</reference>
<evidence type="ECO:0000313" key="4">
    <source>
        <dbReference type="EMBL" id="VEU80832.1"/>
    </source>
</evidence>
<dbReference type="Gene3D" id="3.40.50.1820">
    <property type="entry name" value="alpha/beta hydrolase"/>
    <property type="match status" value="1"/>
</dbReference>
<organism evidence="4 5">
    <name type="scientific">Haploplasma axanthum</name>
    <name type="common">Acholeplasma axanthum</name>
    <dbReference type="NCBI Taxonomy" id="29552"/>
    <lineage>
        <taxon>Bacteria</taxon>
        <taxon>Bacillati</taxon>
        <taxon>Mycoplasmatota</taxon>
        <taxon>Mollicutes</taxon>
        <taxon>Acholeplasmatales</taxon>
        <taxon>Acholeplasmataceae</taxon>
        <taxon>Haploplasma</taxon>
    </lineage>
</organism>
<keyword evidence="5" id="KW-1185">Reference proteome</keyword>
<feature type="compositionally biased region" description="Low complexity" evidence="2">
    <location>
        <begin position="1375"/>
        <end position="1401"/>
    </location>
</feature>
<dbReference type="InterPro" id="IPR042229">
    <property type="entry name" value="Listeria/Bacterioides_rpt_sf"/>
</dbReference>
<dbReference type="KEGG" id="aaxa:NCTC10138_01219"/>
<dbReference type="SUPFAM" id="SSF53474">
    <property type="entry name" value="alpha/beta-Hydrolases"/>
    <property type="match status" value="1"/>
</dbReference>
<dbReference type="Pfam" id="PF13306">
    <property type="entry name" value="LRR_5"/>
    <property type="match status" value="3"/>
</dbReference>
<dbReference type="InterPro" id="IPR032675">
    <property type="entry name" value="LRR_dom_sf"/>
</dbReference>
<dbReference type="InterPro" id="IPR013378">
    <property type="entry name" value="InlB-like_B-rpt"/>
</dbReference>
<keyword evidence="4" id="KW-0378">Hydrolase</keyword>
<feature type="compositionally biased region" description="Gly residues" evidence="2">
    <location>
        <begin position="1247"/>
        <end position="1261"/>
    </location>
</feature>
<dbReference type="InterPro" id="IPR029058">
    <property type="entry name" value="AB_hydrolase_fold"/>
</dbReference>
<dbReference type="Gene3D" id="3.80.10.10">
    <property type="entry name" value="Ribonuclease Inhibitor"/>
    <property type="match status" value="1"/>
</dbReference>
<evidence type="ECO:0000313" key="5">
    <source>
        <dbReference type="Proteomes" id="UP000289841"/>
    </source>
</evidence>
<dbReference type="InterPro" id="IPR026906">
    <property type="entry name" value="LRR_5"/>
</dbReference>
<dbReference type="SUPFAM" id="SSF52058">
    <property type="entry name" value="L domain-like"/>
    <property type="match status" value="1"/>
</dbReference>
<gene>
    <name evidence="4" type="ORF">NCTC10138_01219</name>
</gene>
<feature type="region of interest" description="Disordered" evidence="2">
    <location>
        <begin position="1282"/>
        <end position="1335"/>
    </location>
</feature>
<proteinExistence type="predicted"/>
<sequence length="1425" mass="156139">MKKIISGLIACFILMFFLVNVTRSVNALEMKRFNIGDKELYNETNTYTYKDSYQPNEDRYDFNSKTNIVVDDNEPLLTVFTHGLQGSASHWSNNENSLFSYSKDSIITRMAKITDSNIYWVKIDGQMEIRDITDELYDSLRASHTHTNYSGKIVRNITDISKHSIILFEASETATAGRNDAVYDEFNYAISQLVYDIRVLNNGLLPKINLIGHSRGGITNMQYALDHPDLVHSMYSLGTPYTGSTSASLDRFFFNFNFSGSKEASEDITSKSVYGKYMDRWNSNYETRYSHINVMALAGKATLLQIAGALTTEHSLEYLQELISDKTNGKVNIDKTVLMAGIYTAIVSLNLNVLKNPFGVLTAIKTAIGIYSELAKVFDLTDVVFDDVVQILANEINFDYHPPFLSWYNDGLVDLGSQLGYEGLYLGTGEQYLGFKRVTKTFMLSNSEFNNTSMTLPAVAHNLEARDKELGTYILSDISMGIKLNNDYETYEVGNNEIGIGSYIGKPISDTLVIPTYINGKKVVAIGDYAFANNAYGQVNLTKVVIPKTVISIGKNAFYNSENITSITFENNSGLLEIDKGAFSYMPNLTSFDIPNGLHHIGESAFLHSGISNFNIPNNRYYSWENNFLIDKDTSNINTQIAIYANPNVTEFIVPSKVKILSPYIFENNQIIQKIDLNNVEHVGLNTFSNSTLTVINGGQNLKNTDDNAFSNTPWLENQNSDFITLGMVLIQYNGEETDVVIPEGIKKISGNSFNSNLIKNIILPTTLENIGKDAFTKCLNLESILFKSTRPAILDGTISSSDVELFVSEGNYNYYINSIYYSEVKNQIKVKPIIIDFFDENGNKLGSRTEKYGSSFDQAIEAPKIKGMDFLYWFDEDGKIYHLNSYLDIYEDIKLYPKYEESKYTLNIFNDQDNSEIEITYGSVLKLDVPRKDGYEFIGWYDSENNGNQVINASGEVVWYRTNEVEYLYARYEIIEYTIEYVTNQGEFVGGNRYTFTVENPITTNQISEVRRFGYIFDYWRYNDKEFKTTFGIYKDIRIEAKWLGERISRNLSGTIAIGDEYVIIDLQNASRTSIYLYKIAATVKSVTFIGDNREMTNMSIEVASRSTALIMGFDSMDFRPKQNINGRGFNAIDASSNFELYIIYKNHNKIVGGLGGNGLSYYRTENQAIGNSNGITGKYGGAGSAGGTGIYATKVTFSEYDNKSWITVVGGNGGNGGRGGDGQYGSNGVQNPNGSWLKPKKGDNGARGGNGGTGGAGGEGGLAIRVVGKESIKVSTISNYRFTGGAGGNGGQGGSGGNGGTGASDTSTNIWNGVGDPGDGGNGGNGGSGGRGGNGSAATNALYVFGVGGAGGSGGSGNSGGYGGSGGDAGSNGADGNNGSSGSMGSYGSTGSSGTTGYNTEQTSSGVRNISYAFDKLFIALYV</sequence>
<dbReference type="GO" id="GO:0016787">
    <property type="term" value="F:hydrolase activity"/>
    <property type="evidence" value="ECO:0007669"/>
    <property type="project" value="UniProtKB-KW"/>
</dbReference>
<evidence type="ECO:0000259" key="3">
    <source>
        <dbReference type="Pfam" id="PF00561"/>
    </source>
</evidence>
<dbReference type="InterPro" id="IPR000073">
    <property type="entry name" value="AB_hydrolase_1"/>
</dbReference>
<name>A0A449BEI2_HAPAX</name>
<dbReference type="Pfam" id="PF00561">
    <property type="entry name" value="Abhydrolase_1"/>
    <property type="match status" value="1"/>
</dbReference>
<accession>A0A449BEI2</accession>
<feature type="compositionally biased region" description="Gly residues" evidence="2">
    <location>
        <begin position="1286"/>
        <end position="1304"/>
    </location>
</feature>
<dbReference type="STRING" id="1278311.GCA_000428705_00212"/>
<dbReference type="EMBL" id="LR215048">
    <property type="protein sequence ID" value="VEU80832.1"/>
    <property type="molecule type" value="Genomic_DNA"/>
</dbReference>
<dbReference type="OrthoDB" id="396269at2"/>
<comment type="subcellular location">
    <subcellularLocation>
        <location evidence="1">Cell envelope</location>
    </subcellularLocation>
</comment>
<protein>
    <submittedName>
        <fullName evidence="4">Alpha/beta hydrolase fold</fullName>
    </submittedName>
</protein>
<feature type="compositionally biased region" description="Gly residues" evidence="2">
    <location>
        <begin position="1317"/>
        <end position="1335"/>
    </location>
</feature>